<dbReference type="Pfam" id="PF07690">
    <property type="entry name" value="MFS_1"/>
    <property type="match status" value="1"/>
</dbReference>
<feature type="transmembrane region" description="Helical" evidence="4">
    <location>
        <begin position="287"/>
        <end position="306"/>
    </location>
</feature>
<dbReference type="PANTHER" id="PTHR23526">
    <property type="entry name" value="INTEGRAL MEMBRANE TRANSPORT PROTEIN-RELATED"/>
    <property type="match status" value="1"/>
</dbReference>
<feature type="transmembrane region" description="Helical" evidence="4">
    <location>
        <begin position="106"/>
        <end position="126"/>
    </location>
</feature>
<name>A0A1H1NE74_9GAMM</name>
<keyword evidence="3 4" id="KW-0472">Membrane</keyword>
<proteinExistence type="predicted"/>
<dbReference type="SUPFAM" id="SSF103473">
    <property type="entry name" value="MFS general substrate transporter"/>
    <property type="match status" value="1"/>
</dbReference>
<evidence type="ECO:0000256" key="2">
    <source>
        <dbReference type="ARBA" id="ARBA00022989"/>
    </source>
</evidence>
<keyword evidence="6" id="KW-1185">Reference proteome</keyword>
<dbReference type="RefSeq" id="WP_093391810.1">
    <property type="nucleotide sequence ID" value="NZ_LT629736.1"/>
</dbReference>
<dbReference type="OrthoDB" id="1117124at2"/>
<feature type="transmembrane region" description="Helical" evidence="4">
    <location>
        <begin position="347"/>
        <end position="364"/>
    </location>
</feature>
<organism evidence="5 6">
    <name type="scientific">Halopseudomonas xinjiangensis</name>
    <dbReference type="NCBI Taxonomy" id="487184"/>
    <lineage>
        <taxon>Bacteria</taxon>
        <taxon>Pseudomonadati</taxon>
        <taxon>Pseudomonadota</taxon>
        <taxon>Gammaproteobacteria</taxon>
        <taxon>Pseudomonadales</taxon>
        <taxon>Pseudomonadaceae</taxon>
        <taxon>Halopseudomonas</taxon>
    </lineage>
</organism>
<feature type="transmembrane region" description="Helical" evidence="4">
    <location>
        <begin position="132"/>
        <end position="151"/>
    </location>
</feature>
<feature type="transmembrane region" description="Helical" evidence="4">
    <location>
        <begin position="200"/>
        <end position="221"/>
    </location>
</feature>
<evidence type="ECO:0000256" key="1">
    <source>
        <dbReference type="ARBA" id="ARBA00022692"/>
    </source>
</evidence>
<evidence type="ECO:0000256" key="3">
    <source>
        <dbReference type="ARBA" id="ARBA00023136"/>
    </source>
</evidence>
<keyword evidence="1 4" id="KW-0812">Transmembrane</keyword>
<gene>
    <name evidence="5" type="ORF">SAMN05216421_0664</name>
</gene>
<feature type="transmembrane region" description="Helical" evidence="4">
    <location>
        <begin position="318"/>
        <end position="335"/>
    </location>
</feature>
<dbReference type="InterPro" id="IPR036259">
    <property type="entry name" value="MFS_trans_sf"/>
</dbReference>
<accession>A0A1H1NE74</accession>
<feature type="transmembrane region" description="Helical" evidence="4">
    <location>
        <begin position="384"/>
        <end position="405"/>
    </location>
</feature>
<dbReference type="InterPro" id="IPR011701">
    <property type="entry name" value="MFS"/>
</dbReference>
<sequence length="435" mass="45462">MATRPDLDTLYDALMDEEDARSCADIPGSACTNVPANFFRQVAATTLTGLGDALTNPKTTLAWLMGMVGAPVGLIAWLVPVRESGSLLPQLFIAAQIRHLPLRKGVWIFGSLAQAAALIAMGLIAWLAEGALAGGLILACLVAFSLARGLCSVAGKDVIGKTVPKRRRGRLNGLAGSLSGGLVLAFGIACMVWPPGDDDTIFYTALLAVSALLWLVAALVFRGIDEVPGATQGGRNGIAAALRRLKLLRDDLPFRRFVIARALLLCTALSAPFYVLLAQALHSGAGMLGAFLVANGLAGSLSSMVWGRLADRSSRRAMIGAALLGSLLGPLVLAIDQFKVLPEYVQPWLFPVAFFVLGVAHAGVRIGRKTYVLDLGGGERRTDYVAISNSVIGLVLLATGLFGLLGSMIGAAGMLLLLSLIGLAGAIFAVRLPEL</sequence>
<dbReference type="PANTHER" id="PTHR23526:SF1">
    <property type="entry name" value="MAJOR FACILITATOR SUPERFAMILY MFS_1"/>
    <property type="match status" value="1"/>
</dbReference>
<evidence type="ECO:0000313" key="5">
    <source>
        <dbReference type="EMBL" id="SDR97258.1"/>
    </source>
</evidence>
<evidence type="ECO:0000313" key="6">
    <source>
        <dbReference type="Proteomes" id="UP000243207"/>
    </source>
</evidence>
<dbReference type="EMBL" id="LT629736">
    <property type="protein sequence ID" value="SDR97258.1"/>
    <property type="molecule type" value="Genomic_DNA"/>
</dbReference>
<dbReference type="InterPro" id="IPR052528">
    <property type="entry name" value="Sugar_transport-like"/>
</dbReference>
<protein>
    <submittedName>
        <fullName evidence="5">MFS-type transporter involved in bile tolerance, Atg22 family</fullName>
    </submittedName>
</protein>
<feature type="transmembrane region" description="Helical" evidence="4">
    <location>
        <begin position="171"/>
        <end position="194"/>
    </location>
</feature>
<evidence type="ECO:0000256" key="4">
    <source>
        <dbReference type="SAM" id="Phobius"/>
    </source>
</evidence>
<dbReference type="Proteomes" id="UP000243207">
    <property type="component" value="Chromosome I"/>
</dbReference>
<dbReference type="STRING" id="487184.SAMN05216421_0664"/>
<dbReference type="AlphaFoldDB" id="A0A1H1NE74"/>
<feature type="transmembrane region" description="Helical" evidence="4">
    <location>
        <begin position="60"/>
        <end position="79"/>
    </location>
</feature>
<feature type="transmembrane region" description="Helical" evidence="4">
    <location>
        <begin position="411"/>
        <end position="430"/>
    </location>
</feature>
<dbReference type="Gene3D" id="1.20.1250.20">
    <property type="entry name" value="MFS general substrate transporter like domains"/>
    <property type="match status" value="1"/>
</dbReference>
<reference evidence="6" key="1">
    <citation type="submission" date="2016-10" db="EMBL/GenBank/DDBJ databases">
        <authorList>
            <person name="Varghese N."/>
            <person name="Submissions S."/>
        </authorList>
    </citation>
    <scope>NUCLEOTIDE SEQUENCE [LARGE SCALE GENOMIC DNA]</scope>
    <source>
        <strain evidence="6">NRRL B-51270</strain>
    </source>
</reference>
<keyword evidence="2 4" id="KW-1133">Transmembrane helix</keyword>
<feature type="transmembrane region" description="Helical" evidence="4">
    <location>
        <begin position="258"/>
        <end position="281"/>
    </location>
</feature>
<dbReference type="GO" id="GO:0022857">
    <property type="term" value="F:transmembrane transporter activity"/>
    <property type="evidence" value="ECO:0007669"/>
    <property type="project" value="InterPro"/>
</dbReference>